<dbReference type="AlphaFoldDB" id="A0A1Q2HP00"/>
<dbReference type="KEGG" id="pbu:L21SP3_00989"/>
<dbReference type="PROSITE" id="PS50835">
    <property type="entry name" value="IG_LIKE"/>
    <property type="match status" value="1"/>
</dbReference>
<protein>
    <recommendedName>
        <fullName evidence="2">Ig-like domain-containing protein</fullName>
    </recommendedName>
</protein>
<gene>
    <name evidence="3" type="ORF">L21SP3_00989</name>
</gene>
<evidence type="ECO:0000313" key="3">
    <source>
        <dbReference type="EMBL" id="AQQ09189.1"/>
    </source>
</evidence>
<feature type="chain" id="PRO_5012320547" description="Ig-like domain-containing protein" evidence="1">
    <location>
        <begin position="23"/>
        <end position="412"/>
    </location>
</feature>
<sequence precursor="true">MLKKMKSLIFLCSVLAAAGVWAGGIVPGFDDADALCDYTAARDGQTSDPVNISPGSQITFAARFTPAAIDVSDDANPIVVLEVGGTTYGSGLYICNGTLVYAIKTGAGGTPQTGLEDLNLGDGAASVILGDLQAEEQVEVFLSLELSTGKIAYSISGDYAVKKFNNYPAQTNLTGNNSVAFLGAGGLNSDHMGGLTGGDNGQMDLLNADHIFSMQGVEGADIRGQIFNDVFDDSYIPHDPNPASGEINVDPSTTTSLSFYTAEDLANPGAQNPDVTAHFVTFYEGADGEPNMDQIISEDTIAAGEDPISFHYSFQRGDEVFWQIEEQINGAAKGSEENIKGPVWSFKTLKTIPSFLDNPDDQLVFEDEDAVFVCGINSGEPISSLNWYKVGEPDVLVDDSDPDITITTVQDG</sequence>
<feature type="signal peptide" evidence="1">
    <location>
        <begin position="1"/>
        <end position="22"/>
    </location>
</feature>
<name>A0A1Q2HP00_9BACT</name>
<organism evidence="3 4">
    <name type="scientific">Sedimentisphaera cyanobacteriorum</name>
    <dbReference type="NCBI Taxonomy" id="1940790"/>
    <lineage>
        <taxon>Bacteria</taxon>
        <taxon>Pseudomonadati</taxon>
        <taxon>Planctomycetota</taxon>
        <taxon>Phycisphaerae</taxon>
        <taxon>Sedimentisphaerales</taxon>
        <taxon>Sedimentisphaeraceae</taxon>
        <taxon>Sedimentisphaera</taxon>
    </lineage>
</organism>
<keyword evidence="1" id="KW-0732">Signal</keyword>
<dbReference type="InterPro" id="IPR007110">
    <property type="entry name" value="Ig-like_dom"/>
</dbReference>
<dbReference type="Proteomes" id="UP000188273">
    <property type="component" value="Chromosome"/>
</dbReference>
<evidence type="ECO:0000313" key="4">
    <source>
        <dbReference type="Proteomes" id="UP000188273"/>
    </source>
</evidence>
<dbReference type="SUPFAM" id="SSF48726">
    <property type="entry name" value="Immunoglobulin"/>
    <property type="match status" value="1"/>
</dbReference>
<feature type="domain" description="Ig-like" evidence="2">
    <location>
        <begin position="353"/>
        <end position="412"/>
    </location>
</feature>
<dbReference type="EMBL" id="CP019633">
    <property type="protein sequence ID" value="AQQ09189.1"/>
    <property type="molecule type" value="Genomic_DNA"/>
</dbReference>
<proteinExistence type="predicted"/>
<evidence type="ECO:0000259" key="2">
    <source>
        <dbReference type="PROSITE" id="PS50835"/>
    </source>
</evidence>
<keyword evidence="4" id="KW-1185">Reference proteome</keyword>
<reference evidence="4" key="1">
    <citation type="submission" date="2017-02" db="EMBL/GenBank/DDBJ databases">
        <title>Comparative genomics and description of representatives of a novel lineage of planctomycetes thriving in anoxic sediments.</title>
        <authorList>
            <person name="Spring S."/>
            <person name="Bunk B."/>
            <person name="Sproer C."/>
            <person name="Klenk H.-P."/>
        </authorList>
    </citation>
    <scope>NUCLEOTIDE SEQUENCE [LARGE SCALE GENOMIC DNA]</scope>
    <source>
        <strain evidence="4">L21-RPul-D3</strain>
    </source>
</reference>
<evidence type="ECO:0000256" key="1">
    <source>
        <dbReference type="SAM" id="SignalP"/>
    </source>
</evidence>
<dbReference type="InterPro" id="IPR036179">
    <property type="entry name" value="Ig-like_dom_sf"/>
</dbReference>
<accession>A0A1Q2HP00</accession>